<keyword evidence="2" id="KW-0540">Nuclease</keyword>
<keyword evidence="2" id="KW-0255">Endonuclease</keyword>
<dbReference type="InterPro" id="IPR036691">
    <property type="entry name" value="Endo/exonu/phosph_ase_sf"/>
</dbReference>
<protein>
    <submittedName>
        <fullName evidence="2">Exonuclease-Endonuclease-Phosphatase protein</fullName>
    </submittedName>
</protein>
<organism evidence="2">
    <name type="scientific">Pandoravirus quercus</name>
    <dbReference type="NCBI Taxonomy" id="2107709"/>
    <lineage>
        <taxon>Viruses</taxon>
        <taxon>Pandoravirus</taxon>
    </lineage>
</organism>
<gene>
    <name evidence="2" type="ORF">pqer_cds_694</name>
</gene>
<accession>A0A2U7U9L1</accession>
<keyword evidence="2" id="KW-0269">Exonuclease</keyword>
<proteinExistence type="predicted"/>
<evidence type="ECO:0000313" key="2">
    <source>
        <dbReference type="EMBL" id="AVK75116.1"/>
    </source>
</evidence>
<dbReference type="Pfam" id="PF03372">
    <property type="entry name" value="Exo_endo_phos"/>
    <property type="match status" value="1"/>
</dbReference>
<dbReference type="RefSeq" id="YP_009483385.1">
    <property type="nucleotide sequence ID" value="NC_037667.1"/>
</dbReference>
<dbReference type="Gene3D" id="3.60.10.10">
    <property type="entry name" value="Endonuclease/exonuclease/phosphatase"/>
    <property type="match status" value="1"/>
</dbReference>
<reference evidence="2" key="1">
    <citation type="journal article" date="2018" name="Nat. Commun.">
        <title>Diversity and evolution of the emerging Pandoraviridae family.</title>
        <authorList>
            <person name="Legendre M."/>
            <person name="Fabre E."/>
            <person name="Poirot O."/>
            <person name="Jeudy S."/>
            <person name="Lartigue A."/>
            <person name="Alempic J.M."/>
            <person name="Beucher L."/>
            <person name="Philippe N."/>
            <person name="Bertaux L."/>
            <person name="Christo-Foroux E."/>
            <person name="Labadie K."/>
            <person name="Coute Y."/>
            <person name="Abergel C."/>
            <person name="Claverie J.M."/>
        </authorList>
    </citation>
    <scope>NUCLEOTIDE SEQUENCE [LARGE SCALE GENOMIC DNA]</scope>
    <source>
        <strain evidence="2">Quercus</strain>
    </source>
</reference>
<dbReference type="InterPro" id="IPR005135">
    <property type="entry name" value="Endo/exonuclease/phosphatase"/>
</dbReference>
<dbReference type="GO" id="GO:0000175">
    <property type="term" value="F:3'-5'-RNA exonuclease activity"/>
    <property type="evidence" value="ECO:0007669"/>
    <property type="project" value="TreeGrafter"/>
</dbReference>
<dbReference type="Proteomes" id="UP000248852">
    <property type="component" value="Segment"/>
</dbReference>
<evidence type="ECO:0000259" key="1">
    <source>
        <dbReference type="Pfam" id="PF03372"/>
    </source>
</evidence>
<dbReference type="SUPFAM" id="SSF56219">
    <property type="entry name" value="DNase I-like"/>
    <property type="match status" value="1"/>
</dbReference>
<dbReference type="GeneID" id="36844257"/>
<dbReference type="PANTHER" id="PTHR12121">
    <property type="entry name" value="CARBON CATABOLITE REPRESSOR PROTEIN 4"/>
    <property type="match status" value="1"/>
</dbReference>
<keyword evidence="2" id="KW-0378">Hydrolase</keyword>
<dbReference type="EMBL" id="MG011689">
    <property type="protein sequence ID" value="AVK75116.1"/>
    <property type="molecule type" value="Genomic_DNA"/>
</dbReference>
<dbReference type="InterPro" id="IPR050410">
    <property type="entry name" value="CCR4/nocturin_mRNA_transcr"/>
</dbReference>
<dbReference type="KEGG" id="vg:36844257"/>
<name>A0A2U7U9L1_9VIRU</name>
<sequence length="330" mass="36084">MQHQNLHVSVEALEAAALADKPIVVMQWNIHNPREEPSEQPEQTRWDNRFDRIVAYIRSVRPAIVCLEEIIHRGHRAQLVTSLSDLGYDCAHGQRNSTAGAMANLVAWDASRFHLCWTENVQLLGEPEGDRDARTLPADRHNPAGWGCNLLVVRLVERAPEELGGRLWVAPRRITVAATHFPIHVPSRDASFDALARWIATRPDGGDWIVAGCLNSFKDKDGPQQTAKIAAAVAKVGGVLVGHKGVSDQSGTPVEGTYFGCDHDAYRFALGGPLDPLDYVATGSAFGVDQVTIGTRSMLVPEPPEFSTTDLPSDHLPVIVTISRRHPATS</sequence>
<feature type="domain" description="Endonuclease/exonuclease/phosphatase" evidence="1">
    <location>
        <begin position="26"/>
        <end position="315"/>
    </location>
</feature>
<dbReference type="PANTHER" id="PTHR12121:SF36">
    <property type="entry name" value="ENDONUCLEASE_EXONUCLEASE_PHOSPHATASE DOMAIN-CONTAINING PROTEIN"/>
    <property type="match status" value="1"/>
</dbReference>
<dbReference type="GO" id="GO:0004519">
    <property type="term" value="F:endonuclease activity"/>
    <property type="evidence" value="ECO:0007669"/>
    <property type="project" value="UniProtKB-KW"/>
</dbReference>